<evidence type="ECO:0000313" key="3">
    <source>
        <dbReference type="Proteomes" id="UP001212821"/>
    </source>
</evidence>
<feature type="transmembrane region" description="Helical" evidence="1">
    <location>
        <begin position="94"/>
        <end position="114"/>
    </location>
</feature>
<evidence type="ECO:0000313" key="2">
    <source>
        <dbReference type="EMBL" id="WBP91207.1"/>
    </source>
</evidence>
<reference evidence="3" key="1">
    <citation type="submission" date="2022-12" db="EMBL/GenBank/DDBJ databases">
        <authorList>
            <person name="Mo P."/>
        </authorList>
    </citation>
    <scope>NUCLEOTIDE SEQUENCE [LARGE SCALE GENOMIC DNA]</scope>
    <source>
        <strain evidence="3">HUAS 3-15</strain>
    </source>
</reference>
<dbReference type="RefSeq" id="WP_270150427.1">
    <property type="nucleotide sequence ID" value="NZ_CP115450.1"/>
</dbReference>
<keyword evidence="1" id="KW-0812">Transmembrane</keyword>
<evidence type="ECO:0000256" key="1">
    <source>
        <dbReference type="SAM" id="Phobius"/>
    </source>
</evidence>
<sequence>MAAGDMPVGRAWFGAAALASGAFPVVFAVATWVADWDANHPVSAAGDGSPGGGNMGVALAVPFFALAAVVCLVFPLLWGITVMRTRKGRSARELLTASAIVQGLTLLLALPVAASLPYGWAGVTALIAAELIALRIALQPLWSRHRAATA</sequence>
<accession>A0ABY7QF06</accession>
<keyword evidence="1" id="KW-0472">Membrane</keyword>
<gene>
    <name evidence="2" type="ORF">O1G21_38575</name>
</gene>
<feature type="transmembrane region" description="Helical" evidence="1">
    <location>
        <begin position="54"/>
        <end position="82"/>
    </location>
</feature>
<keyword evidence="3" id="KW-1185">Reference proteome</keyword>
<organism evidence="2 3">
    <name type="scientific">Kitasatospora cathayae</name>
    <dbReference type="NCBI Taxonomy" id="3004092"/>
    <lineage>
        <taxon>Bacteria</taxon>
        <taxon>Bacillati</taxon>
        <taxon>Actinomycetota</taxon>
        <taxon>Actinomycetes</taxon>
        <taxon>Kitasatosporales</taxon>
        <taxon>Streptomycetaceae</taxon>
        <taxon>Kitasatospora</taxon>
    </lineage>
</organism>
<protein>
    <submittedName>
        <fullName evidence="2">Uncharacterized protein</fullName>
    </submittedName>
</protein>
<feature type="transmembrane region" description="Helical" evidence="1">
    <location>
        <begin position="120"/>
        <end position="138"/>
    </location>
</feature>
<feature type="transmembrane region" description="Helical" evidence="1">
    <location>
        <begin position="12"/>
        <end position="34"/>
    </location>
</feature>
<dbReference type="Proteomes" id="UP001212821">
    <property type="component" value="Chromosome"/>
</dbReference>
<dbReference type="EMBL" id="CP115450">
    <property type="protein sequence ID" value="WBP91207.1"/>
    <property type="molecule type" value="Genomic_DNA"/>
</dbReference>
<name>A0ABY7QF06_9ACTN</name>
<keyword evidence="1" id="KW-1133">Transmembrane helix</keyword>
<proteinExistence type="predicted"/>